<evidence type="ECO:0000259" key="6">
    <source>
        <dbReference type="PROSITE" id="PS50913"/>
    </source>
</evidence>
<dbReference type="GO" id="GO:0005794">
    <property type="term" value="C:Golgi apparatus"/>
    <property type="evidence" value="ECO:0007669"/>
    <property type="project" value="UniProtKB-SubCell"/>
</dbReference>
<dbReference type="PROSITE" id="PS50913">
    <property type="entry name" value="GRIP"/>
    <property type="match status" value="1"/>
</dbReference>
<feature type="coiled-coil region" evidence="4">
    <location>
        <begin position="1247"/>
        <end position="1281"/>
    </location>
</feature>
<feature type="coiled-coil region" evidence="4">
    <location>
        <begin position="1490"/>
        <end position="1549"/>
    </location>
</feature>
<evidence type="ECO:0000256" key="3">
    <source>
        <dbReference type="ARBA" id="ARBA00023054"/>
    </source>
</evidence>
<proteinExistence type="predicted"/>
<keyword evidence="3 4" id="KW-0175">Coiled coil</keyword>
<dbReference type="EMBL" id="VXIV02002641">
    <property type="protein sequence ID" value="KAF6023971.1"/>
    <property type="molecule type" value="Genomic_DNA"/>
</dbReference>
<comment type="caution">
    <text evidence="7">The sequence shown here is derived from an EMBL/GenBank/DDBJ whole genome shotgun (WGS) entry which is preliminary data.</text>
</comment>
<feature type="compositionally biased region" description="Low complexity" evidence="5">
    <location>
        <begin position="336"/>
        <end position="348"/>
    </location>
</feature>
<evidence type="ECO:0000313" key="8">
    <source>
        <dbReference type="Proteomes" id="UP000593567"/>
    </source>
</evidence>
<reference evidence="7" key="1">
    <citation type="submission" date="2020-06" db="EMBL/GenBank/DDBJ databases">
        <title>Draft genome of Bugula neritina, a colonial animal packing powerful symbionts and potential medicines.</title>
        <authorList>
            <person name="Rayko M."/>
        </authorList>
    </citation>
    <scope>NUCLEOTIDE SEQUENCE [LARGE SCALE GENOMIC DNA]</scope>
    <source>
        <strain evidence="7">Kwan_BN1</strain>
    </source>
</reference>
<evidence type="ECO:0000256" key="2">
    <source>
        <dbReference type="ARBA" id="ARBA00023034"/>
    </source>
</evidence>
<dbReference type="PANTHER" id="PTHR18921:SF2">
    <property type="entry name" value="THYROID RECEPTOR-INTERACTING PROTEIN 11"/>
    <property type="match status" value="1"/>
</dbReference>
<feature type="compositionally biased region" description="Low complexity" evidence="5">
    <location>
        <begin position="1836"/>
        <end position="1850"/>
    </location>
</feature>
<dbReference type="GO" id="GO:0007030">
    <property type="term" value="P:Golgi organization"/>
    <property type="evidence" value="ECO:0007669"/>
    <property type="project" value="TreeGrafter"/>
</dbReference>
<dbReference type="GO" id="GO:0031267">
    <property type="term" value="F:small GTPase binding"/>
    <property type="evidence" value="ECO:0007669"/>
    <property type="project" value="TreeGrafter"/>
</dbReference>
<dbReference type="Proteomes" id="UP000593567">
    <property type="component" value="Unassembled WGS sequence"/>
</dbReference>
<feature type="region of interest" description="Disordered" evidence="5">
    <location>
        <begin position="1825"/>
        <end position="1851"/>
    </location>
</feature>
<feature type="coiled-coil region" evidence="4">
    <location>
        <begin position="746"/>
        <end position="780"/>
    </location>
</feature>
<gene>
    <name evidence="7" type="ORF">EB796_017726</name>
</gene>
<feature type="coiled-coil region" evidence="4">
    <location>
        <begin position="1589"/>
        <end position="1623"/>
    </location>
</feature>
<organism evidence="7 8">
    <name type="scientific">Bugula neritina</name>
    <name type="common">Brown bryozoan</name>
    <name type="synonym">Sertularia neritina</name>
    <dbReference type="NCBI Taxonomy" id="10212"/>
    <lineage>
        <taxon>Eukaryota</taxon>
        <taxon>Metazoa</taxon>
        <taxon>Spiralia</taxon>
        <taxon>Lophotrochozoa</taxon>
        <taxon>Bryozoa</taxon>
        <taxon>Gymnolaemata</taxon>
        <taxon>Cheilostomatida</taxon>
        <taxon>Flustrina</taxon>
        <taxon>Buguloidea</taxon>
        <taxon>Bugulidae</taxon>
        <taxon>Bugula</taxon>
    </lineage>
</organism>
<accession>A0A7J7JED8</accession>
<feature type="coiled-coil region" evidence="4">
    <location>
        <begin position="1656"/>
        <end position="1711"/>
    </location>
</feature>
<dbReference type="InterPro" id="IPR019459">
    <property type="entry name" value="GRAB"/>
</dbReference>
<sequence length="2012" mass="226639">MATGWWGGFTDQISSMAKDVLNEGTEEVDDHATALQQEQKKTAELQSLNTAVKLENDSLRLKVSELNDSLHSSELQVAAINTEYKSLLQDKEEEVKGLKRTVEELNESNRTLLTSSTASAPTERSHFHHFAHTSSPPNDGLFDESEDLLDSVFHQQEINRLNSELERCRAECLALKRVSTPQNLVVQGAVNEDQGPDSVQVLKAKLEEASDRHRKELENLERFHREEINDLQASFAQQQKEKVEQLKTEYLKNIDELRQQHKHSTAAATQQHELLLGKLETQISQLEVEKRGLAEELEDAKHGLTSSIKETGDFEKKIEEDGLSSTADKDSVPSDEASSAQAELESAQQELSRLRQQLSVSQAEAEELKLQAEEFRLQVEELRGDNSALDNSLVELNQEHEAILEQLIQQRDELKSQNRSLLEEVKAKPSDSPEIAELKSKLEKASFSLNELHMDKSEVQKELDMSKAKIKVVADKYKDLLSKHRAATAELEEAKEEVTTLKMAAASIDISQPVTSGSDESQLEKLTAANRELEVQVTQIQDELMAAKRSLASASQFEARIGELTDLLDQSEENNKQLKNEISQLECKVGQLKSDIVQSEVTVKQLESERSLLDTSKDATTQLEVLNEHLKLKNTQLMESQHMWETRVSETEAELRRHVELESNLQERLSQSLAECANLQQSSSDLHQQLSVSQVQLEELRVSDSKVREDLNVALAEVEQLKSSEAKLSASLAQSQADLTSKEQTEVELKGRVAQLGEELADLREQLAQSALEVSQFEDTISTLQCSERDLKERLTQVETSLQLSNQSQHSDVEQMQQLTIDKENLQTQVELLMKERDELTNKHELTLQQLESASNEITMLKMSAAVLDVSDYMTSSLSGGQTNQDSEVIKCEKDLEEVRKMLGNKELEIEDLKQALAQSNSRIGELQDHINQSQLSCEQSRTSMDELERKIQELDLSVSELRTENSELVEKLNKSAEELKIISQSEMKLKLSNSNLDAELVQLRQSEAELKDFLIQSETEIQELKKTESATSTIQSLTADKELLETELKQCQEELLAAKRVEVNQSSLQQSLDVSEAQRAELTDLYHTAQAKNEDLLAQLELKCEELNASLNQISQIEQDVQKSYVERDALELKLSETSALSNSKTSELEAEISQLQALLSEHEKEALQTINSLNQQLQDANDKIVLMKERLEAPENVDQDHSLSSEAVGEEELATDSSSVEGLGADADQTPYSAVGEVLELKNQLAELQEILASKVLLINELQDASKSLEDEKLVLTQQIGAFQADRELLVSTLQTKHQEATRFHAEAVRLTDLLKERETLLAANVAAGDSQKDEELEALRSRLGKLKQSLLEKDKMHEDIQLRLSSQSESLSLAQTECQTLRKQIENLTFELSATRAENDDRGEAVDKYRAQLAQQDTLVKTLRTSELEFQRTIKDKEREIAQLSSQASTSGVTSDAEKEKLTQTIFTLTSERDSAHHTAQQNYMACQDLQTSLSEAIERATKLEREVDRLRSHLVSIEEGYTADLLQSEEREKDLRNRLALAEEKAASTSTAVQHASLEASKEICSLEEQLHSVASQRDSLTMQLSNAQEQCSQYAVQLQNLQLVLEQFQREKDSMHAAEVQKLTSKLTVSQSAASEMEAELIKVQGQLDSQVEALEAAQRLTLQLEKKEEAMEALRGEVDLRENQLRDAEDRIKRLSSSNESKVEKLLVKNLLINHISAPAGKKLEVLRLIASVLGFTQADKDKVGLGSQSGWIGGLWQKLAHPSAKPLPDESFSELFVKFLETESSPKPPPLPLPVDKMVDEERRKADQHHRQAFNPFLASADPKTVSNQSQQPRQQPSQTSFPLIVGKNMKHQRKLSDVYQQPATSYAHSFCNNNTIDFYTQFHTCAHHHHLVLSATIRQHIDTETHVELYTHSWCYGIEVSIYTNSQPECQRLLALVSSVLPVRASQKAGQSESGLVRKRPRELLSSLKLLHPDLPWFSPELPHILYMLSHWWLQEIFLIQSFY</sequence>
<evidence type="ECO:0000256" key="5">
    <source>
        <dbReference type="SAM" id="MobiDB-lite"/>
    </source>
</evidence>
<evidence type="ECO:0000256" key="1">
    <source>
        <dbReference type="ARBA" id="ARBA00004555"/>
    </source>
</evidence>
<feature type="coiled-coil region" evidence="4">
    <location>
        <begin position="816"/>
        <end position="857"/>
    </location>
</feature>
<feature type="coiled-coil region" evidence="4">
    <location>
        <begin position="648"/>
        <end position="682"/>
    </location>
</feature>
<dbReference type="Pfam" id="PF10375">
    <property type="entry name" value="GRAB"/>
    <property type="match status" value="1"/>
</dbReference>
<dbReference type="OrthoDB" id="425925at2759"/>
<protein>
    <submittedName>
        <fullName evidence="7">TRIP11</fullName>
    </submittedName>
</protein>
<feature type="coiled-coil region" evidence="4">
    <location>
        <begin position="1147"/>
        <end position="1192"/>
    </location>
</feature>
<feature type="domain" description="GRIP" evidence="6">
    <location>
        <begin position="1704"/>
        <end position="1753"/>
    </location>
</feature>
<feature type="coiled-coil region" evidence="4">
    <location>
        <begin position="151"/>
        <end position="303"/>
    </location>
</feature>
<dbReference type="InterPro" id="IPR000237">
    <property type="entry name" value="GRIP_dom"/>
</dbReference>
<evidence type="ECO:0000256" key="4">
    <source>
        <dbReference type="SAM" id="Coils"/>
    </source>
</evidence>
<feature type="coiled-coil region" evidence="4">
    <location>
        <begin position="449"/>
        <end position="609"/>
    </location>
</feature>
<feature type="region of interest" description="Disordered" evidence="5">
    <location>
        <begin position="109"/>
        <end position="137"/>
    </location>
</feature>
<comment type="subcellular location">
    <subcellularLocation>
        <location evidence="1">Golgi apparatus</location>
    </subcellularLocation>
</comment>
<name>A0A7J7JED8_BUGNE</name>
<feature type="coiled-coil region" evidence="4">
    <location>
        <begin position="81"/>
        <end position="108"/>
    </location>
</feature>
<feature type="compositionally biased region" description="Basic and acidic residues" evidence="5">
    <location>
        <begin position="310"/>
        <end position="320"/>
    </location>
</feature>
<feature type="coiled-coil region" evidence="4">
    <location>
        <begin position="896"/>
        <end position="979"/>
    </location>
</feature>
<dbReference type="GO" id="GO:0006888">
    <property type="term" value="P:endoplasmic reticulum to Golgi vesicle-mediated transport"/>
    <property type="evidence" value="ECO:0007669"/>
    <property type="project" value="TreeGrafter"/>
</dbReference>
<feature type="region of interest" description="Disordered" evidence="5">
    <location>
        <begin position="304"/>
        <end position="348"/>
    </location>
</feature>
<keyword evidence="2" id="KW-0333">Golgi apparatus</keyword>
<feature type="coiled-coil region" evidence="4">
    <location>
        <begin position="1035"/>
        <end position="1118"/>
    </location>
</feature>
<feature type="region of interest" description="Disordered" evidence="5">
    <location>
        <begin position="1197"/>
        <end position="1229"/>
    </location>
</feature>
<feature type="coiled-coil region" evidence="4">
    <location>
        <begin position="1374"/>
        <end position="1401"/>
    </location>
</feature>
<feature type="compositionally biased region" description="Low complexity" evidence="5">
    <location>
        <begin position="111"/>
        <end position="120"/>
    </location>
</feature>
<keyword evidence="8" id="KW-1185">Reference proteome</keyword>
<evidence type="ECO:0000313" key="7">
    <source>
        <dbReference type="EMBL" id="KAF6023971.1"/>
    </source>
</evidence>
<dbReference type="PANTHER" id="PTHR18921">
    <property type="entry name" value="MYOSIN HEAVY CHAIN - RELATED"/>
    <property type="match status" value="1"/>
</dbReference>